<dbReference type="STRING" id="483547.GSUB_07115"/>
<dbReference type="Proteomes" id="UP000035036">
    <property type="component" value="Chromosome"/>
</dbReference>
<dbReference type="AlphaFoldDB" id="A0A0B5FNX6"/>
<accession>A0A0B5FNX6</accession>
<sequence length="274" mass="29870">MEAQMRNLPLLVMIFIAMLFFSPVIGYAEVRSIVLEHAQARELVPVLEQLFAGEVRIAVSGNTVILRGDAAELADAAKIIEDLDVEREVLRVAVRQDSRSIDSGVHYGEDSTGAGKDGGLKRLGNASETVNQFVRVLDGGQAMITVGQEVPYTAEMAVWVGKYGGRGMARRIDFQSVETGFFVSPRLHGDQVLLEVTPYLREFAGDAAESSGARPVLFQEAMTRVPVPLGRWVDLAGHFYGGSDIGGDFVRFSTGQQTGQRAIQIRVDRESKSP</sequence>
<protein>
    <recommendedName>
        <fullName evidence="1">NolW-like domain-containing protein</fullName>
    </recommendedName>
</protein>
<proteinExistence type="predicted"/>
<reference evidence="2 3" key="1">
    <citation type="journal article" date="2015" name="Genome Announc.">
        <title>Genomes of Geoalkalibacter ferrihydriticus Z-0531T and Geoalkalibacter subterraneus Red1T, Two Haloalkaliphilic Metal-Reducing Deltaproteobacteria.</title>
        <authorList>
            <person name="Badalamenti J.P."/>
            <person name="Krajmalnik-Brown R."/>
            <person name="Torres C.I."/>
            <person name="Bond D.R."/>
        </authorList>
    </citation>
    <scope>NUCLEOTIDE SEQUENCE [LARGE SCALE GENOMIC DNA]</scope>
    <source>
        <strain evidence="2 3">Red1</strain>
    </source>
</reference>
<evidence type="ECO:0000259" key="1">
    <source>
        <dbReference type="Pfam" id="PF03958"/>
    </source>
</evidence>
<keyword evidence="3" id="KW-1185">Reference proteome</keyword>
<dbReference type="Pfam" id="PF03958">
    <property type="entry name" value="Secretin_N"/>
    <property type="match status" value="1"/>
</dbReference>
<gene>
    <name evidence="2" type="ORF">GSUB_07115</name>
</gene>
<name>A0A0B5FNX6_9BACT</name>
<organism evidence="2 3">
    <name type="scientific">Geoalkalibacter subterraneus</name>
    <dbReference type="NCBI Taxonomy" id="483547"/>
    <lineage>
        <taxon>Bacteria</taxon>
        <taxon>Pseudomonadati</taxon>
        <taxon>Thermodesulfobacteriota</taxon>
        <taxon>Desulfuromonadia</taxon>
        <taxon>Desulfuromonadales</taxon>
        <taxon>Geoalkalibacteraceae</taxon>
        <taxon>Geoalkalibacter</taxon>
    </lineage>
</organism>
<evidence type="ECO:0000313" key="2">
    <source>
        <dbReference type="EMBL" id="AJF06364.1"/>
    </source>
</evidence>
<dbReference type="HOGENOM" id="CLU_1014742_0_0_7"/>
<evidence type="ECO:0000313" key="3">
    <source>
        <dbReference type="Proteomes" id="UP000035036"/>
    </source>
</evidence>
<dbReference type="InterPro" id="IPR005644">
    <property type="entry name" value="NolW-like"/>
</dbReference>
<dbReference type="KEGG" id="gsb:GSUB_07115"/>
<feature type="domain" description="NolW-like" evidence="1">
    <location>
        <begin position="30"/>
        <end position="88"/>
    </location>
</feature>
<dbReference type="InterPro" id="IPR038591">
    <property type="entry name" value="NolW-like_sf"/>
</dbReference>
<dbReference type="EMBL" id="CP010311">
    <property type="protein sequence ID" value="AJF06364.1"/>
    <property type="molecule type" value="Genomic_DNA"/>
</dbReference>
<dbReference type="Gene3D" id="3.30.1370.120">
    <property type="match status" value="1"/>
</dbReference>